<evidence type="ECO:0000256" key="1">
    <source>
        <dbReference type="SAM" id="Phobius"/>
    </source>
</evidence>
<keyword evidence="3" id="KW-1185">Reference proteome</keyword>
<proteinExistence type="predicted"/>
<evidence type="ECO:0000313" key="2">
    <source>
        <dbReference type="EMBL" id="KHG20940.1"/>
    </source>
</evidence>
<reference evidence="3" key="1">
    <citation type="submission" date="2014-09" db="EMBL/GenBank/DDBJ databases">
        <authorList>
            <person name="Mudge J."/>
            <person name="Ramaraj T."/>
            <person name="Lindquist I.E."/>
            <person name="Bharti A.K."/>
            <person name="Sundararajan A."/>
            <person name="Cameron C.T."/>
            <person name="Woodward J.E."/>
            <person name="May G.D."/>
            <person name="Brubaker C."/>
            <person name="Broadhvest J."/>
            <person name="Wilkins T.A."/>
        </authorList>
    </citation>
    <scope>NUCLEOTIDE SEQUENCE</scope>
    <source>
        <strain evidence="3">cv. AKA8401</strain>
    </source>
</reference>
<protein>
    <submittedName>
        <fullName evidence="2">Uncharacterized protein</fullName>
    </submittedName>
</protein>
<keyword evidence="1" id="KW-1133">Transmembrane helix</keyword>
<accession>A0A0B0P7B9</accession>
<dbReference type="Proteomes" id="UP000032142">
    <property type="component" value="Unassembled WGS sequence"/>
</dbReference>
<sequence length="38" mass="4736">MVYVYMWFVIVFGYEIYVFYDVYVLKMISLFIYGLLSF</sequence>
<keyword evidence="1" id="KW-0812">Transmembrane</keyword>
<gene>
    <name evidence="2" type="ORF">F383_26531</name>
</gene>
<evidence type="ECO:0000313" key="3">
    <source>
        <dbReference type="Proteomes" id="UP000032142"/>
    </source>
</evidence>
<organism evidence="2 3">
    <name type="scientific">Gossypium arboreum</name>
    <name type="common">Tree cotton</name>
    <name type="synonym">Gossypium nanking</name>
    <dbReference type="NCBI Taxonomy" id="29729"/>
    <lineage>
        <taxon>Eukaryota</taxon>
        <taxon>Viridiplantae</taxon>
        <taxon>Streptophyta</taxon>
        <taxon>Embryophyta</taxon>
        <taxon>Tracheophyta</taxon>
        <taxon>Spermatophyta</taxon>
        <taxon>Magnoliopsida</taxon>
        <taxon>eudicotyledons</taxon>
        <taxon>Gunneridae</taxon>
        <taxon>Pentapetalae</taxon>
        <taxon>rosids</taxon>
        <taxon>malvids</taxon>
        <taxon>Malvales</taxon>
        <taxon>Malvaceae</taxon>
        <taxon>Malvoideae</taxon>
        <taxon>Gossypium</taxon>
    </lineage>
</organism>
<keyword evidence="1" id="KW-0472">Membrane</keyword>
<dbReference type="EMBL" id="KN417094">
    <property type="protein sequence ID" value="KHG20940.1"/>
    <property type="molecule type" value="Genomic_DNA"/>
</dbReference>
<dbReference type="AlphaFoldDB" id="A0A0B0P7B9"/>
<feature type="transmembrane region" description="Helical" evidence="1">
    <location>
        <begin position="6"/>
        <end position="36"/>
    </location>
</feature>
<name>A0A0B0P7B9_GOSAR</name>